<feature type="transmembrane region" description="Helical" evidence="7">
    <location>
        <begin position="308"/>
        <end position="332"/>
    </location>
</feature>
<organism evidence="9 10">
    <name type="scientific">Onchocerca volvulus</name>
    <dbReference type="NCBI Taxonomy" id="6282"/>
    <lineage>
        <taxon>Eukaryota</taxon>
        <taxon>Metazoa</taxon>
        <taxon>Ecdysozoa</taxon>
        <taxon>Nematoda</taxon>
        <taxon>Chromadorea</taxon>
        <taxon>Rhabditida</taxon>
        <taxon>Spirurina</taxon>
        <taxon>Spiruromorpha</taxon>
        <taxon>Filarioidea</taxon>
        <taxon>Onchocercidae</taxon>
        <taxon>Onchocerca</taxon>
    </lineage>
</organism>
<feature type="transmembrane region" description="Helical" evidence="7">
    <location>
        <begin position="837"/>
        <end position="856"/>
    </location>
</feature>
<reference evidence="10" key="1">
    <citation type="submission" date="2013-10" db="EMBL/GenBank/DDBJ databases">
        <title>Genome sequencing of Onchocerca volvulus.</title>
        <authorList>
            <person name="Cotton J."/>
            <person name="Tsai J."/>
            <person name="Stanley E."/>
            <person name="Tracey A."/>
            <person name="Holroyd N."/>
            <person name="Lustigman S."/>
            <person name="Berriman M."/>
        </authorList>
    </citation>
    <scope>NUCLEOTIDE SEQUENCE</scope>
</reference>
<dbReference type="SUPFAM" id="SSF82866">
    <property type="entry name" value="Multidrug efflux transporter AcrB transmembrane domain"/>
    <property type="match status" value="2"/>
</dbReference>
<dbReference type="AlphaFoldDB" id="A0A8R1TWE1"/>
<feature type="transmembrane region" description="Helical" evidence="7">
    <location>
        <begin position="778"/>
        <end position="802"/>
    </location>
</feature>
<feature type="transmembrane region" description="Helical" evidence="7">
    <location>
        <begin position="904"/>
        <end position="929"/>
    </location>
</feature>
<evidence type="ECO:0000259" key="8">
    <source>
        <dbReference type="PROSITE" id="PS50156"/>
    </source>
</evidence>
<evidence type="ECO:0000256" key="1">
    <source>
        <dbReference type="ARBA" id="ARBA00004141"/>
    </source>
</evidence>
<evidence type="ECO:0000256" key="2">
    <source>
        <dbReference type="ARBA" id="ARBA00022692"/>
    </source>
</evidence>
<proteinExistence type="inferred from homology"/>
<feature type="domain" description="SSD" evidence="8">
    <location>
        <begin position="306"/>
        <end position="469"/>
    </location>
</feature>
<sequence length="944" mass="106437">MDICEEMHNMPELFISEGFETRTTFLSNQRLALESLIDIAAGEKHIKSVRKRDITHSDIQRKNDRFLDLKSIRKSEIQPKMPHNACEQYFVLGTMIPYEITLVLSKLIFRVSSFNNLFSMHIMRRLCAIDSIIDSEISLNSLNGTKIKRLPFSFNLPYYTMCLNMDISSNMDSCSALNSDYIDMFKSLILSCQSDDSPIQCQLPIAKQLSNIIFQKNDGPIDVDQPFYFSVVLPISRSDDGKSNLQFYSNLLRKLQEDYKGDELELMGATFGVKEGLFVYKLRGDVQLGVFAVVLVVLIILIYTDSIFYTFCITFSIILSIGVAFFVYTVILGIKFFPFLNLLAMILVVAVGADDAFLFMHQYRKHKEDAGKKWSPILLNYDMNNIKEEISDKEELMEHHRRQVISGLSDALSHAAISMWVTSATTAVAFFANLASEIMVLRCFGIYAGTLMIINYVLVIIILPAAVIVSDASSKSFTIPKFSISRLKSRISQFWQSAADSFDVIFSRLIPQIVYIIRIPLILLTLVAFTASVYAIVKTPGIRLPEKNSIQFLRSNHPYEWFDENAATLFDFSVGQPPKMNIIAIWGIKPTTTGSSLIPNDKGSLNIDTEFADILANHLLEFQVLLKNISRESKPRVEGNLWLDGFIEWTNLNTTSRGCQLFGGKQFEVSTSKSFSGDQLSRCLLQYGHATSLPIFNQWDQKDSDGPIFDKNGDFLAYFLVTYSRYNFSLVFKEMKPFFDFMSDVRDAVERNELSKFNQPIMLSNSQITKLYDLLERILNGTATSVFISLMVSMVVIIVITFDMMLSLLAMICISAVVVITIAIVFWAGWTVNVVEATIIVLTIGMSFDYCLHFAVGFRLHKTGDYSMIASAVGIPVLLAAVSSFCSGFVLIGASTQAFYEISVFLMLITVISFTVAVFVFPSAVTLLLQYCCSSFDRAAITRF</sequence>
<dbReference type="InterPro" id="IPR000731">
    <property type="entry name" value="SSD"/>
</dbReference>
<dbReference type="InterPro" id="IPR052081">
    <property type="entry name" value="Dispatched_Hh_regulator"/>
</dbReference>
<accession>A0A8R1TWE1</accession>
<evidence type="ECO:0000256" key="4">
    <source>
        <dbReference type="ARBA" id="ARBA00023136"/>
    </source>
</evidence>
<dbReference type="OMA" id="HPYEWYD"/>
<comment type="subcellular location">
    <subcellularLocation>
        <location evidence="1">Membrane</location>
        <topology evidence="1">Multi-pass membrane protein</topology>
    </subcellularLocation>
</comment>
<reference evidence="9" key="2">
    <citation type="submission" date="2022-06" db="UniProtKB">
        <authorList>
            <consortium name="EnsemblMetazoa"/>
        </authorList>
    </citation>
    <scope>IDENTIFICATION</scope>
</reference>
<keyword evidence="2 7" id="KW-0812">Transmembrane</keyword>
<evidence type="ECO:0000313" key="9">
    <source>
        <dbReference type="EnsemblMetazoa" id="OVOC6273.1"/>
    </source>
</evidence>
<keyword evidence="5" id="KW-0325">Glycoprotein</keyword>
<feature type="transmembrane region" description="Helical" evidence="7">
    <location>
        <begin position="339"/>
        <end position="360"/>
    </location>
</feature>
<dbReference type="Gene3D" id="1.20.1640.10">
    <property type="entry name" value="Multidrug efflux transporter AcrB transmembrane domain"/>
    <property type="match status" value="2"/>
</dbReference>
<dbReference type="GO" id="GO:0016020">
    <property type="term" value="C:membrane"/>
    <property type="evidence" value="ECO:0007669"/>
    <property type="project" value="UniProtKB-SubCell"/>
</dbReference>
<evidence type="ECO:0000256" key="7">
    <source>
        <dbReference type="SAM" id="Phobius"/>
    </source>
</evidence>
<comment type="similarity">
    <text evidence="6">Belongs to the dispatched family.</text>
</comment>
<feature type="transmembrane region" description="Helical" evidence="7">
    <location>
        <begin position="444"/>
        <end position="469"/>
    </location>
</feature>
<dbReference type="PANTHER" id="PTHR45951:SF3">
    <property type="entry name" value="PROTEIN DISPATCHED"/>
    <property type="match status" value="1"/>
</dbReference>
<dbReference type="PROSITE" id="PS50156">
    <property type="entry name" value="SSD"/>
    <property type="match status" value="1"/>
</dbReference>
<protein>
    <submittedName>
        <fullName evidence="9">SSD domain-containing protein</fullName>
    </submittedName>
</protein>
<feature type="transmembrane region" description="Helical" evidence="7">
    <location>
        <begin position="868"/>
        <end position="892"/>
    </location>
</feature>
<keyword evidence="3 7" id="KW-1133">Transmembrane helix</keyword>
<dbReference type="GO" id="GO:0007224">
    <property type="term" value="P:smoothened signaling pathway"/>
    <property type="evidence" value="ECO:0007669"/>
    <property type="project" value="TreeGrafter"/>
</dbReference>
<dbReference type="EnsemblMetazoa" id="OVOC6273.1">
    <property type="protein sequence ID" value="OVOC6273.1"/>
    <property type="gene ID" value="WBGene00243082"/>
</dbReference>
<dbReference type="EMBL" id="CMVM020000170">
    <property type="status" value="NOT_ANNOTATED_CDS"/>
    <property type="molecule type" value="Genomic_DNA"/>
</dbReference>
<feature type="transmembrane region" description="Helical" evidence="7">
    <location>
        <begin position="513"/>
        <end position="537"/>
    </location>
</feature>
<feature type="transmembrane region" description="Helical" evidence="7">
    <location>
        <begin position="808"/>
        <end position="830"/>
    </location>
</feature>
<dbReference type="PANTHER" id="PTHR45951">
    <property type="entry name" value="PROTEIN DISPATCHED-RELATED"/>
    <property type="match status" value="1"/>
</dbReference>
<evidence type="ECO:0000256" key="5">
    <source>
        <dbReference type="ARBA" id="ARBA00023180"/>
    </source>
</evidence>
<dbReference type="GO" id="GO:0022857">
    <property type="term" value="F:transmembrane transporter activity"/>
    <property type="evidence" value="ECO:0007669"/>
    <property type="project" value="TreeGrafter"/>
</dbReference>
<feature type="transmembrane region" description="Helical" evidence="7">
    <location>
        <begin position="284"/>
        <end position="302"/>
    </location>
</feature>
<feature type="transmembrane region" description="Helical" evidence="7">
    <location>
        <begin position="411"/>
        <end position="432"/>
    </location>
</feature>
<dbReference type="InterPro" id="IPR003392">
    <property type="entry name" value="PTHD_SSD"/>
</dbReference>
<keyword evidence="4 7" id="KW-0472">Membrane</keyword>
<dbReference type="Pfam" id="PF02460">
    <property type="entry name" value="Patched"/>
    <property type="match status" value="1"/>
</dbReference>
<dbReference type="Proteomes" id="UP000024404">
    <property type="component" value="Unassembled WGS sequence"/>
</dbReference>
<name>A0A8R1TWE1_ONCVO</name>
<evidence type="ECO:0000256" key="6">
    <source>
        <dbReference type="ARBA" id="ARBA00038046"/>
    </source>
</evidence>
<evidence type="ECO:0000256" key="3">
    <source>
        <dbReference type="ARBA" id="ARBA00022989"/>
    </source>
</evidence>
<evidence type="ECO:0000313" key="10">
    <source>
        <dbReference type="Proteomes" id="UP000024404"/>
    </source>
</evidence>
<keyword evidence="10" id="KW-1185">Reference proteome</keyword>